<dbReference type="Proteomes" id="UP000273158">
    <property type="component" value="Unassembled WGS sequence"/>
</dbReference>
<proteinExistence type="predicted"/>
<keyword evidence="3" id="KW-1185">Reference proteome</keyword>
<sequence length="108" mass="10758">MGGDERGAVTAEFAVALPAVVVVVALCVGGLGAAGRQVRLEQGVAQAARVVARGEPDAHAVDVARRIAAADDVTVRTEGDLVCVTATRAAPPFPSQHARSCALAGSTG</sequence>
<protein>
    <recommendedName>
        <fullName evidence="4">TadE-like protein</fullName>
    </recommendedName>
</protein>
<dbReference type="RefSeq" id="WP_121059651.1">
    <property type="nucleotide sequence ID" value="NZ_RCDB01000003.1"/>
</dbReference>
<reference evidence="2 3" key="1">
    <citation type="journal article" date="2015" name="Stand. Genomic Sci.">
        <title>Genomic Encyclopedia of Bacterial and Archaeal Type Strains, Phase III: the genomes of soil and plant-associated and newly described type strains.</title>
        <authorList>
            <person name="Whitman W.B."/>
            <person name="Woyke T."/>
            <person name="Klenk H.P."/>
            <person name="Zhou Y."/>
            <person name="Lilburn T.G."/>
            <person name="Beck B.J."/>
            <person name="De Vos P."/>
            <person name="Vandamme P."/>
            <person name="Eisen J.A."/>
            <person name="Garrity G."/>
            <person name="Hugenholtz P."/>
            <person name="Kyrpides N.C."/>
        </authorList>
    </citation>
    <scope>NUCLEOTIDE SEQUENCE [LARGE SCALE GENOMIC DNA]</scope>
    <source>
        <strain evidence="2 3">S2T63</strain>
    </source>
</reference>
<dbReference type="NCBIfam" id="NF041390">
    <property type="entry name" value="TadE_Rv3655c"/>
    <property type="match status" value="1"/>
</dbReference>
<keyword evidence="1" id="KW-0472">Membrane</keyword>
<dbReference type="EMBL" id="RCDB01000003">
    <property type="protein sequence ID" value="RLK47461.1"/>
    <property type="molecule type" value="Genomic_DNA"/>
</dbReference>
<evidence type="ECO:0008006" key="4">
    <source>
        <dbReference type="Google" id="ProtNLM"/>
    </source>
</evidence>
<evidence type="ECO:0000313" key="3">
    <source>
        <dbReference type="Proteomes" id="UP000273158"/>
    </source>
</evidence>
<organism evidence="2 3">
    <name type="scientific">Microbacterium telephonicum</name>
    <dbReference type="NCBI Taxonomy" id="1714841"/>
    <lineage>
        <taxon>Bacteria</taxon>
        <taxon>Bacillati</taxon>
        <taxon>Actinomycetota</taxon>
        <taxon>Actinomycetes</taxon>
        <taxon>Micrococcales</taxon>
        <taxon>Microbacteriaceae</taxon>
        <taxon>Microbacterium</taxon>
    </lineage>
</organism>
<keyword evidence="1" id="KW-0812">Transmembrane</keyword>
<feature type="transmembrane region" description="Helical" evidence="1">
    <location>
        <begin position="13"/>
        <end position="34"/>
    </location>
</feature>
<gene>
    <name evidence="2" type="ORF">C7474_2044</name>
</gene>
<evidence type="ECO:0000256" key="1">
    <source>
        <dbReference type="SAM" id="Phobius"/>
    </source>
</evidence>
<evidence type="ECO:0000313" key="2">
    <source>
        <dbReference type="EMBL" id="RLK47461.1"/>
    </source>
</evidence>
<accession>A0A498C4L0</accession>
<name>A0A498C4L0_9MICO</name>
<comment type="caution">
    <text evidence="2">The sequence shown here is derived from an EMBL/GenBank/DDBJ whole genome shotgun (WGS) entry which is preliminary data.</text>
</comment>
<keyword evidence="1" id="KW-1133">Transmembrane helix</keyword>
<dbReference type="InterPro" id="IPR049790">
    <property type="entry name" value="Rv3655c/TadE"/>
</dbReference>
<dbReference type="AlphaFoldDB" id="A0A498C4L0"/>